<comment type="caution">
    <text evidence="2">The sequence shown here is derived from an EMBL/GenBank/DDBJ whole genome shotgun (WGS) entry which is preliminary data.</text>
</comment>
<evidence type="ECO:0000256" key="1">
    <source>
        <dbReference type="SAM" id="Coils"/>
    </source>
</evidence>
<keyword evidence="3" id="KW-1185">Reference proteome</keyword>
<proteinExistence type="predicted"/>
<dbReference type="InterPro" id="IPR004252">
    <property type="entry name" value="Probable_transposase_24"/>
</dbReference>
<dbReference type="AlphaFoldDB" id="A0AAW2CGL2"/>
<gene>
    <name evidence="2" type="ORF">SO802_022022</name>
</gene>
<dbReference type="PANTHER" id="PTHR33499:SF11">
    <property type="entry name" value="NO APICAL MERISTEM-ASSOCIATED C-TERMINAL DOMAIN-CONTAINING PROTEIN"/>
    <property type="match status" value="1"/>
</dbReference>
<accession>A0AAW2CGL2</accession>
<organism evidence="2 3">
    <name type="scientific">Lithocarpus litseifolius</name>
    <dbReference type="NCBI Taxonomy" id="425828"/>
    <lineage>
        <taxon>Eukaryota</taxon>
        <taxon>Viridiplantae</taxon>
        <taxon>Streptophyta</taxon>
        <taxon>Embryophyta</taxon>
        <taxon>Tracheophyta</taxon>
        <taxon>Spermatophyta</taxon>
        <taxon>Magnoliopsida</taxon>
        <taxon>eudicotyledons</taxon>
        <taxon>Gunneridae</taxon>
        <taxon>Pentapetalae</taxon>
        <taxon>rosids</taxon>
        <taxon>fabids</taxon>
        <taxon>Fagales</taxon>
        <taxon>Fagaceae</taxon>
        <taxon>Lithocarpus</taxon>
    </lineage>
</organism>
<name>A0AAW2CGL2_9ROSI</name>
<evidence type="ECO:0008006" key="4">
    <source>
        <dbReference type="Google" id="ProtNLM"/>
    </source>
</evidence>
<feature type="coiled-coil region" evidence="1">
    <location>
        <begin position="283"/>
        <end position="310"/>
    </location>
</feature>
<feature type="non-terminal residue" evidence="2">
    <location>
        <position position="1"/>
    </location>
</feature>
<dbReference type="EMBL" id="JAZDWU010000007">
    <property type="protein sequence ID" value="KAK9997336.1"/>
    <property type="molecule type" value="Genomic_DNA"/>
</dbReference>
<dbReference type="PANTHER" id="PTHR33499">
    <property type="entry name" value="OS12G0282400 PROTEIN-RELATED"/>
    <property type="match status" value="1"/>
</dbReference>
<dbReference type="Proteomes" id="UP001459277">
    <property type="component" value="Unassembled WGS sequence"/>
</dbReference>
<protein>
    <recommendedName>
        <fullName evidence="4">Transposase</fullName>
    </recommendedName>
</protein>
<evidence type="ECO:0000313" key="3">
    <source>
        <dbReference type="Proteomes" id="UP001459277"/>
    </source>
</evidence>
<keyword evidence="1" id="KW-0175">Coiled coil</keyword>
<evidence type="ECO:0000313" key="2">
    <source>
        <dbReference type="EMBL" id="KAK9997336.1"/>
    </source>
</evidence>
<sequence length="313" mass="35672">FLAPLRRMCPPPDGPPHEMVDSTPISTTMANKRKRGRNLCTKFKKLRENGLILITIPPGAKGPVGKNASVFTRRVGFVVCEHANLSYESWSKAPEEHRQTLKNRLVEYLKFIKEEVRANVPPDLTQDNWDALCDLYETDKWKGKSKRNKENRGKNKIGHTCGSKSFIAYYEEIGKVDSYKMTSTKKDGSFATTFNEEKNLINIPNLMKEKVADEENQSTEEEIFTEVLGTRRGFVRGMGKFVIPTPTPSSHSRYEPSMNIELENYKQELSNALLKQGESDQKHAETQKQVAQLQSQLEEQSQQIAVLMARFGR</sequence>
<reference evidence="2 3" key="1">
    <citation type="submission" date="2024-01" db="EMBL/GenBank/DDBJ databases">
        <title>A telomere-to-telomere, gap-free genome of sweet tea (Lithocarpus litseifolius).</title>
        <authorList>
            <person name="Zhou J."/>
        </authorList>
    </citation>
    <scope>NUCLEOTIDE SEQUENCE [LARGE SCALE GENOMIC DNA]</scope>
    <source>
        <strain evidence="2">Zhou-2022a</strain>
        <tissue evidence="2">Leaf</tissue>
    </source>
</reference>
<dbReference type="Pfam" id="PF03004">
    <property type="entry name" value="Transposase_24"/>
    <property type="match status" value="1"/>
</dbReference>